<feature type="region of interest" description="Disordered" evidence="1">
    <location>
        <begin position="1"/>
        <end position="38"/>
    </location>
</feature>
<feature type="compositionally biased region" description="Polar residues" evidence="1">
    <location>
        <begin position="27"/>
        <end position="38"/>
    </location>
</feature>
<evidence type="ECO:0000313" key="2">
    <source>
        <dbReference type="EMBL" id="ELS55024.1"/>
    </source>
</evidence>
<dbReference type="Proteomes" id="UP000011205">
    <property type="component" value="Unassembled WGS sequence"/>
</dbReference>
<protein>
    <submittedName>
        <fullName evidence="2">Uncharacterized protein</fullName>
    </submittedName>
</protein>
<dbReference type="AlphaFoldDB" id="L8PFM2"/>
<dbReference type="EMBL" id="AMLP01000123">
    <property type="protein sequence ID" value="ELS55024.1"/>
    <property type="molecule type" value="Genomic_DNA"/>
</dbReference>
<dbReference type="PATRIC" id="fig|1160705.3.peg.3882"/>
<gene>
    <name evidence="2" type="ORF">STVIR_3926</name>
</gene>
<evidence type="ECO:0000256" key="1">
    <source>
        <dbReference type="SAM" id="MobiDB-lite"/>
    </source>
</evidence>
<accession>L8PFM2</accession>
<reference evidence="2 3" key="1">
    <citation type="journal article" date="2013" name="Genome Announc.">
        <title>Draft Genome Sequence of Streptomyces viridochromogenes Strain Tu57, Producer of Avilamycin.</title>
        <authorList>
            <person name="Gruning B.A."/>
            <person name="Erxleben A."/>
            <person name="Hahnlein A."/>
            <person name="Gunther S."/>
        </authorList>
    </citation>
    <scope>NUCLEOTIDE SEQUENCE [LARGE SCALE GENOMIC DNA]</scope>
    <source>
        <strain evidence="2 3">Tue57</strain>
    </source>
</reference>
<sequence>MGRVVRVRNSIPARVENAARDGVPDTDSATGSNGRSAR</sequence>
<proteinExistence type="predicted"/>
<evidence type="ECO:0000313" key="3">
    <source>
        <dbReference type="Proteomes" id="UP000011205"/>
    </source>
</evidence>
<organism evidence="2 3">
    <name type="scientific">Streptomyces viridochromogenes Tue57</name>
    <dbReference type="NCBI Taxonomy" id="1160705"/>
    <lineage>
        <taxon>Bacteria</taxon>
        <taxon>Bacillati</taxon>
        <taxon>Actinomycetota</taxon>
        <taxon>Actinomycetes</taxon>
        <taxon>Kitasatosporales</taxon>
        <taxon>Streptomycetaceae</taxon>
        <taxon>Streptomyces</taxon>
    </lineage>
</organism>
<comment type="caution">
    <text evidence="2">The sequence shown here is derived from an EMBL/GenBank/DDBJ whole genome shotgun (WGS) entry which is preliminary data.</text>
</comment>
<name>L8PFM2_STRVR</name>